<accession>A0A1H5XSY8</accession>
<dbReference type="EMBL" id="FNVT01000002">
    <property type="protein sequence ID" value="SEG14788.1"/>
    <property type="molecule type" value="Genomic_DNA"/>
</dbReference>
<name>A0A1H5XSY8_9ACTN</name>
<gene>
    <name evidence="1" type="ORF">SAMN05444920_10214</name>
</gene>
<sequence length="41" mass="4388">MISPTMEGETGTTLSEMSMPASLSCVSYAALLAYRSLISMR</sequence>
<dbReference type="AlphaFoldDB" id="A0A1H5XSY8"/>
<evidence type="ECO:0000313" key="2">
    <source>
        <dbReference type="Proteomes" id="UP000236732"/>
    </source>
</evidence>
<reference evidence="1 2" key="1">
    <citation type="submission" date="2016-10" db="EMBL/GenBank/DDBJ databases">
        <authorList>
            <person name="de Groot N.N."/>
        </authorList>
    </citation>
    <scope>NUCLEOTIDE SEQUENCE [LARGE SCALE GENOMIC DNA]</scope>
    <source>
        <strain evidence="1 2">CGMCC 4.7037</strain>
    </source>
</reference>
<dbReference type="Proteomes" id="UP000236732">
    <property type="component" value="Unassembled WGS sequence"/>
</dbReference>
<organism evidence="1 2">
    <name type="scientific">Nonomuraea solani</name>
    <dbReference type="NCBI Taxonomy" id="1144553"/>
    <lineage>
        <taxon>Bacteria</taxon>
        <taxon>Bacillati</taxon>
        <taxon>Actinomycetota</taxon>
        <taxon>Actinomycetes</taxon>
        <taxon>Streptosporangiales</taxon>
        <taxon>Streptosporangiaceae</taxon>
        <taxon>Nonomuraea</taxon>
    </lineage>
</organism>
<keyword evidence="2" id="KW-1185">Reference proteome</keyword>
<proteinExistence type="predicted"/>
<evidence type="ECO:0000313" key="1">
    <source>
        <dbReference type="EMBL" id="SEG14788.1"/>
    </source>
</evidence>
<protein>
    <submittedName>
        <fullName evidence="1">Uncharacterized protein</fullName>
    </submittedName>
</protein>